<dbReference type="AlphaFoldDB" id="A0AAE3EU58"/>
<dbReference type="RefSeq" id="WP_317902328.1">
    <property type="nucleotide sequence ID" value="NZ_JAIRBC010000014.1"/>
</dbReference>
<protein>
    <submittedName>
        <fullName evidence="1">Glycosyltransferase</fullName>
        <ecNumber evidence="1">2.4.-.-</ecNumber>
    </submittedName>
</protein>
<dbReference type="EMBL" id="JAIRBC010000014">
    <property type="protein sequence ID" value="MCG2461180.1"/>
    <property type="molecule type" value="Genomic_DNA"/>
</dbReference>
<gene>
    <name evidence="1" type="ORF">K8352_10510</name>
</gene>
<dbReference type="SUPFAM" id="SSF53756">
    <property type="entry name" value="UDP-Glycosyltransferase/glycogen phosphorylase"/>
    <property type="match status" value="1"/>
</dbReference>
<keyword evidence="1" id="KW-0808">Transferase</keyword>
<name>A0AAE3EU58_9FLAO</name>
<dbReference type="PANTHER" id="PTHR12526">
    <property type="entry name" value="GLYCOSYLTRANSFERASE"/>
    <property type="match status" value="1"/>
</dbReference>
<organism evidence="1 2">
    <name type="scientific">Cerina litoralis</name>
    <dbReference type="NCBI Taxonomy" id="2874477"/>
    <lineage>
        <taxon>Bacteria</taxon>
        <taxon>Pseudomonadati</taxon>
        <taxon>Bacteroidota</taxon>
        <taxon>Flavobacteriia</taxon>
        <taxon>Flavobacteriales</taxon>
        <taxon>Flavobacteriaceae</taxon>
        <taxon>Cerina</taxon>
    </lineage>
</organism>
<evidence type="ECO:0000313" key="1">
    <source>
        <dbReference type="EMBL" id="MCG2461180.1"/>
    </source>
</evidence>
<dbReference type="Pfam" id="PF13692">
    <property type="entry name" value="Glyco_trans_1_4"/>
    <property type="match status" value="1"/>
</dbReference>
<dbReference type="EC" id="2.4.-.-" evidence="1"/>
<keyword evidence="2" id="KW-1185">Reference proteome</keyword>
<evidence type="ECO:0000313" key="2">
    <source>
        <dbReference type="Proteomes" id="UP001200642"/>
    </source>
</evidence>
<accession>A0AAE3EU58</accession>
<sequence length="212" mass="23674">MKNQLILSLPKLSKKLNLTVIQNPVDFGDIKSKSKENIGRLKDKRYLVAAGRLVPAKGFDILIDAFHNISGQFHDLELIILGAGKDKENLEQKRNLLGMENIITFPGYVTNVYPYFKEADACVLSSRIEGFPNVLLQMMSQNTKAVATLSAGDIENIPGIFTCKPGNPEELSAAIKNCLLSNTDVNRSVFDDYLKGRTQEMFYSKIMEQIKS</sequence>
<dbReference type="Gene3D" id="3.40.50.2000">
    <property type="entry name" value="Glycogen Phosphorylase B"/>
    <property type="match status" value="2"/>
</dbReference>
<dbReference type="GO" id="GO:0016757">
    <property type="term" value="F:glycosyltransferase activity"/>
    <property type="evidence" value="ECO:0007669"/>
    <property type="project" value="UniProtKB-KW"/>
</dbReference>
<comment type="caution">
    <text evidence="1">The sequence shown here is derived from an EMBL/GenBank/DDBJ whole genome shotgun (WGS) entry which is preliminary data.</text>
</comment>
<proteinExistence type="predicted"/>
<keyword evidence="1" id="KW-0328">Glycosyltransferase</keyword>
<reference evidence="1" key="1">
    <citation type="submission" date="2023-02" db="EMBL/GenBank/DDBJ databases">
        <title>Genome of Flavobacteriaceae gen. nov. sp. strain F89.</title>
        <authorList>
            <person name="Wang Y."/>
        </authorList>
    </citation>
    <scope>NUCLEOTIDE SEQUENCE</scope>
    <source>
        <strain evidence="1">F89</strain>
    </source>
</reference>
<dbReference type="Proteomes" id="UP001200642">
    <property type="component" value="Unassembled WGS sequence"/>
</dbReference>